<reference evidence="1 2" key="1">
    <citation type="submission" date="2016-10" db="EMBL/GenBank/DDBJ databases">
        <authorList>
            <person name="de Groot N.N."/>
        </authorList>
    </citation>
    <scope>NUCLEOTIDE SEQUENCE [LARGE SCALE GENOMIC DNA]</scope>
    <source>
        <strain evidence="1 2">DSM 3756</strain>
    </source>
</reference>
<protein>
    <submittedName>
        <fullName evidence="1">Uncharacterized protein</fullName>
    </submittedName>
</protein>
<dbReference type="Gene3D" id="3.30.160.60">
    <property type="entry name" value="Classic Zinc Finger"/>
    <property type="match status" value="1"/>
</dbReference>
<accession>A0A1H2XTH7</accession>
<dbReference type="Proteomes" id="UP000182573">
    <property type="component" value="Unassembled WGS sequence"/>
</dbReference>
<proteinExistence type="predicted"/>
<name>A0A1H2XTH7_HALVA</name>
<dbReference type="RefSeq" id="WP_004515693.1">
    <property type="nucleotide sequence ID" value="NZ_FNOF01000010.1"/>
</dbReference>
<dbReference type="EMBL" id="FNOF01000010">
    <property type="protein sequence ID" value="SDW96146.1"/>
    <property type="molecule type" value="Genomic_DNA"/>
</dbReference>
<organism evidence="1 2">
    <name type="scientific">Haloarcula vallismortis</name>
    <name type="common">Halobacterium vallismortis</name>
    <dbReference type="NCBI Taxonomy" id="28442"/>
    <lineage>
        <taxon>Archaea</taxon>
        <taxon>Methanobacteriati</taxon>
        <taxon>Methanobacteriota</taxon>
        <taxon>Stenosarchaea group</taxon>
        <taxon>Halobacteria</taxon>
        <taxon>Halobacteriales</taxon>
        <taxon>Haloarculaceae</taxon>
        <taxon>Haloarcula</taxon>
    </lineage>
</organism>
<dbReference type="AlphaFoldDB" id="A0A1H2XTH7"/>
<evidence type="ECO:0000313" key="1">
    <source>
        <dbReference type="EMBL" id="SDW96146.1"/>
    </source>
</evidence>
<gene>
    <name evidence="1" type="ORF">SAMN05443574_110113</name>
</gene>
<evidence type="ECO:0000313" key="2">
    <source>
        <dbReference type="Proteomes" id="UP000182573"/>
    </source>
</evidence>
<sequence length="79" mass="9082">MPHICRNCKRTFGTELELELHRDTCSDGQLYCDECGDRFTERAATEDGWHYRCPNDDCDGTGIDDDIHKVSDARVTKRS</sequence>
<dbReference type="STRING" id="28442.SAMN05443574_110113"/>